<dbReference type="Proteomes" id="UP000799754">
    <property type="component" value="Unassembled WGS sequence"/>
</dbReference>
<name>A0ACB6RJN1_9PLEO</name>
<protein>
    <submittedName>
        <fullName evidence="1">Uncharacterized protein</fullName>
    </submittedName>
</protein>
<keyword evidence="2" id="KW-1185">Reference proteome</keyword>
<organism evidence="1 2">
    <name type="scientific">Macroventuria anomochaeta</name>
    <dbReference type="NCBI Taxonomy" id="301207"/>
    <lineage>
        <taxon>Eukaryota</taxon>
        <taxon>Fungi</taxon>
        <taxon>Dikarya</taxon>
        <taxon>Ascomycota</taxon>
        <taxon>Pezizomycotina</taxon>
        <taxon>Dothideomycetes</taxon>
        <taxon>Pleosporomycetidae</taxon>
        <taxon>Pleosporales</taxon>
        <taxon>Pleosporineae</taxon>
        <taxon>Didymellaceae</taxon>
        <taxon>Macroventuria</taxon>
    </lineage>
</organism>
<proteinExistence type="predicted"/>
<evidence type="ECO:0000313" key="1">
    <source>
        <dbReference type="EMBL" id="KAF2621187.1"/>
    </source>
</evidence>
<reference evidence="1" key="1">
    <citation type="journal article" date="2020" name="Stud. Mycol.">
        <title>101 Dothideomycetes genomes: a test case for predicting lifestyles and emergence of pathogens.</title>
        <authorList>
            <person name="Haridas S."/>
            <person name="Albert R."/>
            <person name="Binder M."/>
            <person name="Bloem J."/>
            <person name="Labutti K."/>
            <person name="Salamov A."/>
            <person name="Andreopoulos B."/>
            <person name="Baker S."/>
            <person name="Barry K."/>
            <person name="Bills G."/>
            <person name="Bluhm B."/>
            <person name="Cannon C."/>
            <person name="Castanera R."/>
            <person name="Culley D."/>
            <person name="Daum C."/>
            <person name="Ezra D."/>
            <person name="Gonzalez J."/>
            <person name="Henrissat B."/>
            <person name="Kuo A."/>
            <person name="Liang C."/>
            <person name="Lipzen A."/>
            <person name="Lutzoni F."/>
            <person name="Magnuson J."/>
            <person name="Mondo S."/>
            <person name="Nolan M."/>
            <person name="Ohm R."/>
            <person name="Pangilinan J."/>
            <person name="Park H.-J."/>
            <person name="Ramirez L."/>
            <person name="Alfaro M."/>
            <person name="Sun H."/>
            <person name="Tritt A."/>
            <person name="Yoshinaga Y."/>
            <person name="Zwiers L.-H."/>
            <person name="Turgeon B."/>
            <person name="Goodwin S."/>
            <person name="Spatafora J."/>
            <person name="Crous P."/>
            <person name="Grigoriev I."/>
        </authorList>
    </citation>
    <scope>NUCLEOTIDE SEQUENCE</scope>
    <source>
        <strain evidence="1">CBS 525.71</strain>
    </source>
</reference>
<sequence>MLMWFLDSIMLYEFGVRPLMDLDDAKARHPSREDVSRDSLLIRHGNRVFPTITLAEALETLYIENQLPADLSEFSVGLLIHATYRHRNVSRNLDNWPYPRPSSYTESPWRRSLPAHRRLTGTSQHGSYFARCR</sequence>
<accession>A0ACB6RJN1</accession>
<dbReference type="EMBL" id="MU006759">
    <property type="protein sequence ID" value="KAF2621187.1"/>
    <property type="molecule type" value="Genomic_DNA"/>
</dbReference>
<evidence type="ECO:0000313" key="2">
    <source>
        <dbReference type="Proteomes" id="UP000799754"/>
    </source>
</evidence>
<gene>
    <name evidence="1" type="ORF">BU25DRAFT_241501</name>
</gene>
<comment type="caution">
    <text evidence="1">The sequence shown here is derived from an EMBL/GenBank/DDBJ whole genome shotgun (WGS) entry which is preliminary data.</text>
</comment>